<keyword evidence="2" id="KW-1185">Reference proteome</keyword>
<proteinExistence type="predicted"/>
<evidence type="ECO:0000313" key="2">
    <source>
        <dbReference type="Proteomes" id="UP000701853"/>
    </source>
</evidence>
<accession>A0A8J6D9M3</accession>
<gene>
    <name evidence="1" type="ORF">CXB51_005346</name>
</gene>
<dbReference type="Proteomes" id="UP000701853">
    <property type="component" value="Chromosome 3"/>
</dbReference>
<reference evidence="1 2" key="1">
    <citation type="journal article" date="2021" name="bioRxiv">
        <title>The Gossypium anomalum genome as a resource for cotton improvement and evolutionary analysis of hybrid incompatibility.</title>
        <authorList>
            <person name="Grover C.E."/>
            <person name="Yuan D."/>
            <person name="Arick M.A."/>
            <person name="Miller E.R."/>
            <person name="Hu G."/>
            <person name="Peterson D.G."/>
            <person name="Wendel J.F."/>
            <person name="Udall J.A."/>
        </authorList>
    </citation>
    <scope>NUCLEOTIDE SEQUENCE [LARGE SCALE GENOMIC DNA]</scope>
    <source>
        <strain evidence="1">JFW-Udall</strain>
        <tissue evidence="1">Leaf</tissue>
    </source>
</reference>
<dbReference type="EMBL" id="JAHUZN010000003">
    <property type="protein sequence ID" value="KAG8498890.1"/>
    <property type="molecule type" value="Genomic_DNA"/>
</dbReference>
<organism evidence="1 2">
    <name type="scientific">Gossypium anomalum</name>
    <dbReference type="NCBI Taxonomy" id="47600"/>
    <lineage>
        <taxon>Eukaryota</taxon>
        <taxon>Viridiplantae</taxon>
        <taxon>Streptophyta</taxon>
        <taxon>Embryophyta</taxon>
        <taxon>Tracheophyta</taxon>
        <taxon>Spermatophyta</taxon>
        <taxon>Magnoliopsida</taxon>
        <taxon>eudicotyledons</taxon>
        <taxon>Gunneridae</taxon>
        <taxon>Pentapetalae</taxon>
        <taxon>rosids</taxon>
        <taxon>malvids</taxon>
        <taxon>Malvales</taxon>
        <taxon>Malvaceae</taxon>
        <taxon>Malvoideae</taxon>
        <taxon>Gossypium</taxon>
    </lineage>
</organism>
<protein>
    <submittedName>
        <fullName evidence="1">Uncharacterized protein</fullName>
    </submittedName>
</protein>
<name>A0A8J6D9M3_9ROSI</name>
<evidence type="ECO:0000313" key="1">
    <source>
        <dbReference type="EMBL" id="KAG8498890.1"/>
    </source>
</evidence>
<sequence length="25" mass="3030">MNKREKLQDELHNIEKQIRAISGMF</sequence>
<comment type="caution">
    <text evidence="1">The sequence shown here is derived from an EMBL/GenBank/DDBJ whole genome shotgun (WGS) entry which is preliminary data.</text>
</comment>
<dbReference type="AlphaFoldDB" id="A0A8J6D9M3"/>